<comment type="caution">
    <text evidence="4">The sequence shown here is derived from an EMBL/GenBank/DDBJ whole genome shotgun (WGS) entry which is preliminary data.</text>
</comment>
<feature type="transmembrane region" description="Helical" evidence="3">
    <location>
        <begin position="12"/>
        <end position="35"/>
    </location>
</feature>
<organism evidence="4 5">
    <name type="scientific">Parablautia muri</name>
    <dbReference type="NCBI Taxonomy" id="2320879"/>
    <lineage>
        <taxon>Bacteria</taxon>
        <taxon>Bacillati</taxon>
        <taxon>Bacillota</taxon>
        <taxon>Clostridia</taxon>
        <taxon>Lachnospirales</taxon>
        <taxon>Lachnospiraceae</taxon>
        <taxon>Parablautia</taxon>
    </lineage>
</organism>
<name>A0A9X5BG58_9FIRM</name>
<dbReference type="EC" id="3.4.23.-" evidence="1"/>
<evidence type="ECO:0000256" key="1">
    <source>
        <dbReference type="PIRNR" id="PIRNR018571"/>
    </source>
</evidence>
<feature type="active site" evidence="2">
    <location>
        <position position="180"/>
    </location>
</feature>
<evidence type="ECO:0000313" key="4">
    <source>
        <dbReference type="EMBL" id="NBJ93424.1"/>
    </source>
</evidence>
<feature type="transmembrane region" description="Helical" evidence="3">
    <location>
        <begin position="101"/>
        <end position="120"/>
    </location>
</feature>
<sequence>MEVKNCKVQLQGTIYIDSIFLLNMVMDLYLLSLTARVLGKTATCSRIFAGSVTGAAGYCIMLCLPKIPYVLKVLLGMVPIGMLMIRIACRVKSFGELLRGLGYLYFFSFLLGGFIIFLNGRSNIFTEYGDSTMVLAGLGFVGFAICRRLITVCQGKRKEHFCRVSIPGDQGPITVAALIDTGNGLVEPVSRKPVAILEAKEWENLKLWMKPEKYKIIPYHSIGKNSGLLEGYEIDIMNVQGSMGEKQYEKVIVAVFQGKISQKGSYQMVLPPELSI</sequence>
<dbReference type="GO" id="GO:0006508">
    <property type="term" value="P:proteolysis"/>
    <property type="evidence" value="ECO:0007669"/>
    <property type="project" value="UniProtKB-KW"/>
</dbReference>
<keyword evidence="3" id="KW-0812">Transmembrane</keyword>
<dbReference type="GO" id="GO:0004190">
    <property type="term" value="F:aspartic-type endopeptidase activity"/>
    <property type="evidence" value="ECO:0007669"/>
    <property type="project" value="UniProtKB-KW"/>
</dbReference>
<dbReference type="Pfam" id="PF03419">
    <property type="entry name" value="Peptidase_U4"/>
    <property type="match status" value="1"/>
</dbReference>
<dbReference type="InterPro" id="IPR005081">
    <property type="entry name" value="SpoIIGA"/>
</dbReference>
<keyword evidence="1 3" id="KW-0472">Membrane</keyword>
<gene>
    <name evidence="4" type="ORF">D5281_12685</name>
</gene>
<dbReference type="EMBL" id="QZDT01000019">
    <property type="protein sequence ID" value="NBJ93424.1"/>
    <property type="molecule type" value="Genomic_DNA"/>
</dbReference>
<feature type="transmembrane region" description="Helical" evidence="3">
    <location>
        <begin position="73"/>
        <end position="89"/>
    </location>
</feature>
<evidence type="ECO:0000313" key="5">
    <source>
        <dbReference type="Proteomes" id="UP001154420"/>
    </source>
</evidence>
<evidence type="ECO:0000256" key="3">
    <source>
        <dbReference type="SAM" id="Phobius"/>
    </source>
</evidence>
<protein>
    <recommendedName>
        <fullName evidence="1">Sporulation sigma-E factor-processing peptidase</fullName>
        <ecNumber evidence="1">3.4.23.-</ecNumber>
    </recommendedName>
    <alternativeName>
        <fullName evidence="1">Membrane-associated aspartic protease</fullName>
    </alternativeName>
    <alternativeName>
        <fullName evidence="1">Stage II sporulation protein GA</fullName>
    </alternativeName>
</protein>
<keyword evidence="1" id="KW-0749">Sporulation</keyword>
<comment type="subcellular location">
    <subcellularLocation>
        <location evidence="1">Cell membrane</location>
    </subcellularLocation>
</comment>
<accession>A0A9X5BG58</accession>
<keyword evidence="1" id="KW-0064">Aspartyl protease</keyword>
<feature type="transmembrane region" description="Helical" evidence="3">
    <location>
        <begin position="132"/>
        <end position="150"/>
    </location>
</feature>
<keyword evidence="1" id="KW-0645">Protease</keyword>
<keyword evidence="1" id="KW-0378">Hydrolase</keyword>
<keyword evidence="5" id="KW-1185">Reference proteome</keyword>
<comment type="similarity">
    <text evidence="1">Belongs to the peptidase U4 family.</text>
</comment>
<proteinExistence type="inferred from homology"/>
<dbReference type="GO" id="GO:0030436">
    <property type="term" value="P:asexual sporulation"/>
    <property type="evidence" value="ECO:0007669"/>
    <property type="project" value="InterPro"/>
</dbReference>
<comment type="function">
    <text evidence="1">Probable aspartic protease that is responsible for the proteolytic cleavage of the RNA polymerase sigma E factor (SigE/spoIIGB) to yield the active peptide in the mother cell during sporulation. Responds to a signal from the forespore that is triggered by the extracellular signal protein SpoIIR.</text>
</comment>
<keyword evidence="1" id="KW-1003">Cell membrane</keyword>
<dbReference type="GO" id="GO:0030435">
    <property type="term" value="P:sporulation resulting in formation of a cellular spore"/>
    <property type="evidence" value="ECO:0007669"/>
    <property type="project" value="UniProtKB-KW"/>
</dbReference>
<dbReference type="AlphaFoldDB" id="A0A9X5BG58"/>
<keyword evidence="3" id="KW-1133">Transmembrane helix</keyword>
<dbReference type="Proteomes" id="UP001154420">
    <property type="component" value="Unassembled WGS sequence"/>
</dbReference>
<dbReference type="GO" id="GO:0005886">
    <property type="term" value="C:plasma membrane"/>
    <property type="evidence" value="ECO:0007669"/>
    <property type="project" value="UniProtKB-SubCell"/>
</dbReference>
<dbReference type="PIRSF" id="PIRSF018571">
    <property type="entry name" value="SpoIIGA"/>
    <property type="match status" value="1"/>
</dbReference>
<evidence type="ECO:0000256" key="2">
    <source>
        <dbReference type="PIRSR" id="PIRSR018571-1"/>
    </source>
</evidence>
<reference evidence="4" key="1">
    <citation type="submission" date="2018-09" db="EMBL/GenBank/DDBJ databases">
        <title>Murine metabolic-syndrome-specific gut microbial biobank.</title>
        <authorList>
            <person name="Liu C."/>
        </authorList>
    </citation>
    <scope>NUCLEOTIDE SEQUENCE</scope>
    <source>
        <strain evidence="4">D42-62</strain>
    </source>
</reference>